<dbReference type="AlphaFoldDB" id="A0A1G7YH86"/>
<name>A0A1G7YH86_9BURK</name>
<dbReference type="EMBL" id="FNCJ01000006">
    <property type="protein sequence ID" value="SDG95918.1"/>
    <property type="molecule type" value="Genomic_DNA"/>
</dbReference>
<sequence length="90" mass="10311">MIDENADATRARAEQGRKNAEFRDFMDSIRLDMKDQADLGGNKTTYKVSKSYREFVDAAIERLSEEDYKVTVVDPDAERPVLHISWDAPT</sequence>
<dbReference type="RefSeq" id="WP_090685470.1">
    <property type="nucleotide sequence ID" value="NZ_FNCJ01000006.1"/>
</dbReference>
<evidence type="ECO:0000313" key="2">
    <source>
        <dbReference type="Proteomes" id="UP000199706"/>
    </source>
</evidence>
<protein>
    <submittedName>
        <fullName evidence="1">Uncharacterized protein</fullName>
    </submittedName>
</protein>
<organism evidence="1 2">
    <name type="scientific">Paraburkholderia phenazinium</name>
    <dbReference type="NCBI Taxonomy" id="60549"/>
    <lineage>
        <taxon>Bacteria</taxon>
        <taxon>Pseudomonadati</taxon>
        <taxon>Pseudomonadota</taxon>
        <taxon>Betaproteobacteria</taxon>
        <taxon>Burkholderiales</taxon>
        <taxon>Burkholderiaceae</taxon>
        <taxon>Paraburkholderia</taxon>
    </lineage>
</organism>
<proteinExistence type="predicted"/>
<dbReference type="Proteomes" id="UP000199706">
    <property type="component" value="Unassembled WGS sequence"/>
</dbReference>
<evidence type="ECO:0000313" key="1">
    <source>
        <dbReference type="EMBL" id="SDG95918.1"/>
    </source>
</evidence>
<accession>A0A1G7YH86</accession>
<reference evidence="1 2" key="1">
    <citation type="submission" date="2016-10" db="EMBL/GenBank/DDBJ databases">
        <authorList>
            <person name="de Groot N.N."/>
        </authorList>
    </citation>
    <scope>NUCLEOTIDE SEQUENCE [LARGE SCALE GENOMIC DNA]</scope>
    <source>
        <strain evidence="1 2">LMG 2247</strain>
    </source>
</reference>
<gene>
    <name evidence="1" type="ORF">SAMN05216466_106189</name>
</gene>